<proteinExistence type="predicted"/>
<dbReference type="EMBL" id="UINC01222063">
    <property type="protein sequence ID" value="SVE50675.1"/>
    <property type="molecule type" value="Genomic_DNA"/>
</dbReference>
<protein>
    <submittedName>
        <fullName evidence="1">Uncharacterized protein</fullName>
    </submittedName>
</protein>
<feature type="non-terminal residue" evidence="1">
    <location>
        <position position="1"/>
    </location>
</feature>
<feature type="non-terminal residue" evidence="1">
    <location>
        <position position="121"/>
    </location>
</feature>
<evidence type="ECO:0000313" key="1">
    <source>
        <dbReference type="EMBL" id="SVE50675.1"/>
    </source>
</evidence>
<gene>
    <name evidence="1" type="ORF">METZ01_LOCUS503529</name>
</gene>
<dbReference type="AlphaFoldDB" id="A0A383E2Q6"/>
<name>A0A383E2Q6_9ZZZZ</name>
<sequence length="121" mass="13304">VTFTLAVSAWAPAQTQTQPFRDVPIPRASGQSVTPAFEGWYQNADGTFSLSFGYFNRNGEERLDIPVGVNNRLEPGPADRGQPTHFLPRRQTGVFTIDVPADFGDQQVTWTLVSHGQTIAI</sequence>
<organism evidence="1">
    <name type="scientific">marine metagenome</name>
    <dbReference type="NCBI Taxonomy" id="408172"/>
    <lineage>
        <taxon>unclassified sequences</taxon>
        <taxon>metagenomes</taxon>
        <taxon>ecological metagenomes</taxon>
    </lineage>
</organism>
<reference evidence="1" key="1">
    <citation type="submission" date="2018-05" db="EMBL/GenBank/DDBJ databases">
        <authorList>
            <person name="Lanie J.A."/>
            <person name="Ng W.-L."/>
            <person name="Kazmierczak K.M."/>
            <person name="Andrzejewski T.M."/>
            <person name="Davidsen T.M."/>
            <person name="Wayne K.J."/>
            <person name="Tettelin H."/>
            <person name="Glass J.I."/>
            <person name="Rusch D."/>
            <person name="Podicherti R."/>
            <person name="Tsui H.-C.T."/>
            <person name="Winkler M.E."/>
        </authorList>
    </citation>
    <scope>NUCLEOTIDE SEQUENCE</scope>
</reference>
<accession>A0A383E2Q6</accession>